<organism evidence="1 2">
    <name type="scientific">Auriscalpium vulgare</name>
    <dbReference type="NCBI Taxonomy" id="40419"/>
    <lineage>
        <taxon>Eukaryota</taxon>
        <taxon>Fungi</taxon>
        <taxon>Dikarya</taxon>
        <taxon>Basidiomycota</taxon>
        <taxon>Agaricomycotina</taxon>
        <taxon>Agaricomycetes</taxon>
        <taxon>Russulales</taxon>
        <taxon>Auriscalpiaceae</taxon>
        <taxon>Auriscalpium</taxon>
    </lineage>
</organism>
<comment type="caution">
    <text evidence="1">The sequence shown here is derived from an EMBL/GenBank/DDBJ whole genome shotgun (WGS) entry which is preliminary data.</text>
</comment>
<keyword evidence="2" id="KW-1185">Reference proteome</keyword>
<dbReference type="EMBL" id="MU275907">
    <property type="protein sequence ID" value="KAI0047278.1"/>
    <property type="molecule type" value="Genomic_DNA"/>
</dbReference>
<proteinExistence type="predicted"/>
<name>A0ACB8RT41_9AGAM</name>
<evidence type="ECO:0000313" key="2">
    <source>
        <dbReference type="Proteomes" id="UP000814033"/>
    </source>
</evidence>
<sequence>MSSLLQSPTLAETSHPLHSVQLPSDAYVLHLASLPLHYAAAASAPTHHIHLYDKISFQSTLVFPGHEGGTTSLRAVDALAGTSRSLLLSSGRDSTVQVWDERTGAVGVKMLQSSSASRALLSCDVSPDGFTVAAGSELKGDEAQILFWDPRNPNAPLRVHSSTHSEDITIVEFSPPSNPSSSHNVLLSASSDGLISLSNAEEDDEDEAVMQVGNWGCSISQAGWIPRTNAEPRVWAASDMETFSAWSEELDLLSDLDIRSPSVHNQNRTWVTDYLIDCHAACQSGLSVFTGSNEGDVALLRNANYFDRASPWQLERLWIGGHSGVVRTILWDEQASIVLSGGEDSKLHAWTCPQLPGDADRGLAAASPYTRKRDHGDDDDDVEMGEIYFDNV</sequence>
<reference evidence="1" key="1">
    <citation type="submission" date="2021-02" db="EMBL/GenBank/DDBJ databases">
        <authorList>
            <consortium name="DOE Joint Genome Institute"/>
            <person name="Ahrendt S."/>
            <person name="Looney B.P."/>
            <person name="Miyauchi S."/>
            <person name="Morin E."/>
            <person name="Drula E."/>
            <person name="Courty P.E."/>
            <person name="Chicoki N."/>
            <person name="Fauchery L."/>
            <person name="Kohler A."/>
            <person name="Kuo A."/>
            <person name="Labutti K."/>
            <person name="Pangilinan J."/>
            <person name="Lipzen A."/>
            <person name="Riley R."/>
            <person name="Andreopoulos W."/>
            <person name="He G."/>
            <person name="Johnson J."/>
            <person name="Barry K.W."/>
            <person name="Grigoriev I.V."/>
            <person name="Nagy L."/>
            <person name="Hibbett D."/>
            <person name="Henrissat B."/>
            <person name="Matheny P.B."/>
            <person name="Labbe J."/>
            <person name="Martin F."/>
        </authorList>
    </citation>
    <scope>NUCLEOTIDE SEQUENCE</scope>
    <source>
        <strain evidence="1">FP105234-sp</strain>
    </source>
</reference>
<accession>A0ACB8RT41</accession>
<reference evidence="1" key="2">
    <citation type="journal article" date="2022" name="New Phytol.">
        <title>Evolutionary transition to the ectomycorrhizal habit in the genomes of a hyperdiverse lineage of mushroom-forming fungi.</title>
        <authorList>
            <person name="Looney B."/>
            <person name="Miyauchi S."/>
            <person name="Morin E."/>
            <person name="Drula E."/>
            <person name="Courty P.E."/>
            <person name="Kohler A."/>
            <person name="Kuo A."/>
            <person name="LaButti K."/>
            <person name="Pangilinan J."/>
            <person name="Lipzen A."/>
            <person name="Riley R."/>
            <person name="Andreopoulos W."/>
            <person name="He G."/>
            <person name="Johnson J."/>
            <person name="Nolan M."/>
            <person name="Tritt A."/>
            <person name="Barry K.W."/>
            <person name="Grigoriev I.V."/>
            <person name="Nagy L.G."/>
            <person name="Hibbett D."/>
            <person name="Henrissat B."/>
            <person name="Matheny P.B."/>
            <person name="Labbe J."/>
            <person name="Martin F.M."/>
        </authorList>
    </citation>
    <scope>NUCLEOTIDE SEQUENCE</scope>
    <source>
        <strain evidence="1">FP105234-sp</strain>
    </source>
</reference>
<protein>
    <submittedName>
        <fullName evidence="1">WD40 repeat-like protein</fullName>
    </submittedName>
</protein>
<dbReference type="Proteomes" id="UP000814033">
    <property type="component" value="Unassembled WGS sequence"/>
</dbReference>
<evidence type="ECO:0000313" key="1">
    <source>
        <dbReference type="EMBL" id="KAI0047278.1"/>
    </source>
</evidence>
<gene>
    <name evidence="1" type="ORF">FA95DRAFT_1492656</name>
</gene>